<keyword evidence="7" id="KW-1185">Reference proteome</keyword>
<dbReference type="GO" id="GO:0031410">
    <property type="term" value="C:cytoplasmic vesicle"/>
    <property type="evidence" value="ECO:0007669"/>
    <property type="project" value="UniProtKB-SubCell"/>
</dbReference>
<dbReference type="PANTHER" id="PTHR21514:SF0">
    <property type="entry name" value="AP-4 COMPLEX ACCESSORY SUBUNIT TEPSIN"/>
    <property type="match status" value="1"/>
</dbReference>
<dbReference type="PANTHER" id="PTHR21514">
    <property type="entry name" value="AP-4 COMPLEX ACCESSORY SUBUNIT TEPSIN"/>
    <property type="match status" value="1"/>
</dbReference>
<evidence type="ECO:0000256" key="1">
    <source>
        <dbReference type="ARBA" id="ARBA00004541"/>
    </source>
</evidence>
<dbReference type="InterPro" id="IPR008942">
    <property type="entry name" value="ENTH_VHS"/>
</dbReference>
<evidence type="ECO:0000256" key="2">
    <source>
        <dbReference type="ARBA" id="ARBA00004555"/>
    </source>
</evidence>
<proteinExistence type="predicted"/>
<protein>
    <submittedName>
        <fullName evidence="6">Uncharacterized protein</fullName>
    </submittedName>
</protein>
<organism evidence="6 7">
    <name type="scientific">Lobosporangium transversale</name>
    <dbReference type="NCBI Taxonomy" id="64571"/>
    <lineage>
        <taxon>Eukaryota</taxon>
        <taxon>Fungi</taxon>
        <taxon>Fungi incertae sedis</taxon>
        <taxon>Mucoromycota</taxon>
        <taxon>Mortierellomycotina</taxon>
        <taxon>Mortierellomycetes</taxon>
        <taxon>Mortierellales</taxon>
        <taxon>Mortierellaceae</taxon>
        <taxon>Lobosporangium</taxon>
    </lineage>
</organism>
<evidence type="ECO:0000256" key="3">
    <source>
        <dbReference type="ARBA" id="ARBA00023034"/>
    </source>
</evidence>
<dbReference type="InterPro" id="IPR035802">
    <property type="entry name" value="ENTH/VHS_tepsin"/>
</dbReference>
<reference evidence="6 7" key="1">
    <citation type="submission" date="2016-07" db="EMBL/GenBank/DDBJ databases">
        <title>Pervasive Adenine N6-methylation of Active Genes in Fungi.</title>
        <authorList>
            <consortium name="DOE Joint Genome Institute"/>
            <person name="Mondo S.J."/>
            <person name="Dannebaum R.O."/>
            <person name="Kuo R.C."/>
            <person name="Labutti K."/>
            <person name="Haridas S."/>
            <person name="Kuo A."/>
            <person name="Salamov A."/>
            <person name="Ahrendt S.R."/>
            <person name="Lipzen A."/>
            <person name="Sullivan W."/>
            <person name="Andreopoulos W.B."/>
            <person name="Clum A."/>
            <person name="Lindquist E."/>
            <person name="Daum C."/>
            <person name="Ramamoorthy G.K."/>
            <person name="Gryganskyi A."/>
            <person name="Culley D."/>
            <person name="Magnuson J.K."/>
            <person name="James T.Y."/>
            <person name="O'Malley M.A."/>
            <person name="Stajich J.E."/>
            <person name="Spatafora J.W."/>
            <person name="Visel A."/>
            <person name="Grigoriev I.V."/>
        </authorList>
    </citation>
    <scope>NUCLEOTIDE SEQUENCE [LARGE SCALE GENOMIC DNA]</scope>
    <source>
        <strain evidence="6 7">NRRL 3116</strain>
    </source>
</reference>
<keyword evidence="4" id="KW-0968">Cytoplasmic vesicle</keyword>
<evidence type="ECO:0000256" key="5">
    <source>
        <dbReference type="SAM" id="MobiDB-lite"/>
    </source>
</evidence>
<evidence type="ECO:0000313" key="6">
    <source>
        <dbReference type="EMBL" id="ORZ16045.1"/>
    </source>
</evidence>
<keyword evidence="3" id="KW-0333">Golgi apparatus</keyword>
<dbReference type="AlphaFoldDB" id="A0A1Y2GP58"/>
<comment type="caution">
    <text evidence="6">The sequence shown here is derived from an EMBL/GenBank/DDBJ whole genome shotgun (WGS) entry which is preliminary data.</text>
</comment>
<dbReference type="EMBL" id="MCFF01000018">
    <property type="protein sequence ID" value="ORZ16045.1"/>
    <property type="molecule type" value="Genomic_DNA"/>
</dbReference>
<name>A0A1Y2GP58_9FUNG</name>
<dbReference type="Gene3D" id="1.25.40.90">
    <property type="match status" value="1"/>
</dbReference>
<feature type="non-terminal residue" evidence="6">
    <location>
        <position position="1"/>
    </location>
</feature>
<gene>
    <name evidence="6" type="ORF">BCR41DRAFT_353437</name>
</gene>
<dbReference type="InParanoid" id="A0A1Y2GP58"/>
<evidence type="ECO:0000256" key="4">
    <source>
        <dbReference type="ARBA" id="ARBA00023329"/>
    </source>
</evidence>
<dbReference type="CDD" id="cd03572">
    <property type="entry name" value="ENTH_like_Tepsin"/>
    <property type="match status" value="1"/>
</dbReference>
<dbReference type="GeneID" id="33565990"/>
<dbReference type="GO" id="GO:0032588">
    <property type="term" value="C:trans-Golgi network membrane"/>
    <property type="evidence" value="ECO:0007669"/>
    <property type="project" value="TreeGrafter"/>
</dbReference>
<comment type="subcellular location">
    <subcellularLocation>
        <location evidence="1">Cytoplasmic vesicle</location>
    </subcellularLocation>
    <subcellularLocation>
        <location evidence="2">Golgi apparatus</location>
    </subcellularLocation>
</comment>
<dbReference type="OrthoDB" id="118154at2759"/>
<feature type="region of interest" description="Disordered" evidence="5">
    <location>
        <begin position="198"/>
        <end position="253"/>
    </location>
</feature>
<dbReference type="STRING" id="64571.A0A1Y2GP58"/>
<dbReference type="InterPro" id="IPR039273">
    <property type="entry name" value="TEPSIN"/>
</dbReference>
<dbReference type="Proteomes" id="UP000193648">
    <property type="component" value="Unassembled WGS sequence"/>
</dbReference>
<sequence length="606" mass="66490">MNNTDSKKKTKITEITRSTIDTITTHAVLSKAISNDTKPTPGYLFPEIARLTQSPGTSSVTLSQLLKIITPVNGDKSSLSNLGGGVGGGAVTSSSSLTYSSSPHVLLKALKILRQLAQSGSAEFRTNLARRGKGLLAEIVGYRGQWDEIHGDRFNEDIRNVAEDLIEYMHANPVQEEELVGGFSDSFTDKEAMVMRNSTQGLPGFGNPEHDDSDSEKDALRPSIPKKKSKKKDEKPMPPLPGFGNPEFENDDVNSEPTLMKRLVEKLQDMTAPPPPMAMRAAFREQEQRRQKLFVGEYSMRDETHGGIHNNPNYTSSKAKEGAVALIGTNPFKRTVRVQGMAAGGWNEISSSKDGSGIRASLLDMTASHVFPVARSGTGSVQFRNETAGLVYERAQHVQTELVRSKLQQSLLSDLLTEDKSNKSSTQDLIDTTFSVPNSTPAQQTEIDISFVFWGIAKDICDVVVAALEQEKSSSLVDQSEDLNALNATNQGTPVMTGLLRDMIDWIEHENWERRLRYLFVLDAFLAHPKIEPELMGCSSLPVLSKTLMGPMCLEAAQPSVQELSSHLAKYIKNEYRGSSRSSVSSGKIRAMSLINMTLLDISDKP</sequence>
<dbReference type="RefSeq" id="XP_021881392.1">
    <property type="nucleotide sequence ID" value="XM_022024146.1"/>
</dbReference>
<accession>A0A1Y2GP58</accession>
<evidence type="ECO:0000313" key="7">
    <source>
        <dbReference type="Proteomes" id="UP000193648"/>
    </source>
</evidence>